<accession>A0A239M2A7</accession>
<dbReference type="OrthoDB" id="3419910at2"/>
<keyword evidence="3" id="KW-1185">Reference proteome</keyword>
<dbReference type="RefSeq" id="WP_089227361.1">
    <property type="nucleotide sequence ID" value="NZ_FZOF01000022.1"/>
</dbReference>
<keyword evidence="1" id="KW-0812">Transmembrane</keyword>
<sequence>MSEPADFVTRLRAERQDPGREEALRLDKARRRRKAVLIGCAGALVLTGFGVWLASVTGDRPANEPYAPQALQEDMWPDEWPATVRLPFRGSPAAAWEDGAAGVVAPKAEAAGDHSVTEVAAALRHSREFLLESNVTPEPLAGGRPSAAMDLLDPRDPGTAALEAALQHPDEKHSPLDVFTRFDPDEEAVVKGAVKSRGTMTYEVAPSGELLVHADYTFVYAVTKNHGGWEIVPGAPEAARVIVRREVTLTPSHGRLALRGSERLVVNADCGAPEDGYVHPLYHAAAAKAPKGTSLDPYAKGKAIDDIPTGCVTATRT</sequence>
<protein>
    <submittedName>
        <fullName evidence="2">Uncharacterized protein</fullName>
    </submittedName>
</protein>
<feature type="transmembrane region" description="Helical" evidence="1">
    <location>
        <begin position="35"/>
        <end position="54"/>
    </location>
</feature>
<evidence type="ECO:0000313" key="3">
    <source>
        <dbReference type="Proteomes" id="UP000198280"/>
    </source>
</evidence>
<evidence type="ECO:0000313" key="2">
    <source>
        <dbReference type="EMBL" id="SNT36846.1"/>
    </source>
</evidence>
<proteinExistence type="predicted"/>
<evidence type="ECO:0000256" key="1">
    <source>
        <dbReference type="SAM" id="Phobius"/>
    </source>
</evidence>
<dbReference type="AlphaFoldDB" id="A0A239M2A7"/>
<dbReference type="Proteomes" id="UP000198280">
    <property type="component" value="Unassembled WGS sequence"/>
</dbReference>
<organism evidence="2 3">
    <name type="scientific">Actinacidiphila glaucinigra</name>
    <dbReference type="NCBI Taxonomy" id="235986"/>
    <lineage>
        <taxon>Bacteria</taxon>
        <taxon>Bacillati</taxon>
        <taxon>Actinomycetota</taxon>
        <taxon>Actinomycetes</taxon>
        <taxon>Kitasatosporales</taxon>
        <taxon>Streptomycetaceae</taxon>
        <taxon>Actinacidiphila</taxon>
    </lineage>
</organism>
<gene>
    <name evidence="2" type="ORF">SAMN05216252_122108</name>
</gene>
<keyword evidence="1" id="KW-0472">Membrane</keyword>
<reference evidence="2 3" key="1">
    <citation type="submission" date="2017-06" db="EMBL/GenBank/DDBJ databases">
        <authorList>
            <person name="Kim H.J."/>
            <person name="Triplett B.A."/>
        </authorList>
    </citation>
    <scope>NUCLEOTIDE SEQUENCE [LARGE SCALE GENOMIC DNA]</scope>
    <source>
        <strain evidence="2 3">CGMCC 4.1858</strain>
    </source>
</reference>
<dbReference type="EMBL" id="FZOF01000022">
    <property type="protein sequence ID" value="SNT36846.1"/>
    <property type="molecule type" value="Genomic_DNA"/>
</dbReference>
<keyword evidence="1" id="KW-1133">Transmembrane helix</keyword>
<name>A0A239M2A7_9ACTN</name>